<feature type="binding site" evidence="6">
    <location>
        <position position="329"/>
    </location>
    <ligand>
        <name>D-dopa</name>
        <dbReference type="ChEBI" id="CHEBI:149689"/>
    </ligand>
</feature>
<feature type="binding site" evidence="6">
    <location>
        <position position="175"/>
    </location>
    <ligand>
        <name>FAD</name>
        <dbReference type="ChEBI" id="CHEBI:57692"/>
    </ligand>
</feature>
<evidence type="ECO:0000259" key="7">
    <source>
        <dbReference type="Pfam" id="PF01266"/>
    </source>
</evidence>
<keyword evidence="5" id="KW-0560">Oxidoreductase</keyword>
<dbReference type="SUPFAM" id="SSF51971">
    <property type="entry name" value="Nucleotide-binding domain"/>
    <property type="match status" value="1"/>
</dbReference>
<evidence type="ECO:0000313" key="8">
    <source>
        <dbReference type="EMBL" id="ODV85258.1"/>
    </source>
</evidence>
<dbReference type="Gene3D" id="3.40.50.720">
    <property type="entry name" value="NAD(P)-binding Rossmann-like Domain"/>
    <property type="match status" value="1"/>
</dbReference>
<feature type="binding site" evidence="6">
    <location>
        <position position="302"/>
    </location>
    <ligand>
        <name>D-dopa</name>
        <dbReference type="ChEBI" id="CHEBI:149689"/>
    </ligand>
</feature>
<dbReference type="SUPFAM" id="SSF54373">
    <property type="entry name" value="FAD-linked reductases, C-terminal domain"/>
    <property type="match status" value="1"/>
</dbReference>
<feature type="domain" description="FAD dependent oxidoreductase" evidence="7">
    <location>
        <begin position="9"/>
        <end position="345"/>
    </location>
</feature>
<dbReference type="Gene3D" id="3.30.9.10">
    <property type="entry name" value="D-Amino Acid Oxidase, subunit A, domain 2"/>
    <property type="match status" value="1"/>
</dbReference>
<dbReference type="STRING" id="983967.A0A1E4T0J4"/>
<comment type="cofactor">
    <cofactor evidence="1 6">
        <name>FAD</name>
        <dbReference type="ChEBI" id="CHEBI:57692"/>
    </cofactor>
</comment>
<evidence type="ECO:0000256" key="1">
    <source>
        <dbReference type="ARBA" id="ARBA00001974"/>
    </source>
</evidence>
<dbReference type="PANTHER" id="PTHR11530:SF26">
    <property type="entry name" value="FAD DEPENDENT OXIDOREDUCTASE SUPERFAMILY (AFU_ORTHOLOGUE AFUA_5G13940)"/>
    <property type="match status" value="1"/>
</dbReference>
<feature type="binding site" evidence="6">
    <location>
        <position position="194"/>
    </location>
    <ligand>
        <name>FAD</name>
        <dbReference type="ChEBI" id="CHEBI:57692"/>
    </ligand>
</feature>
<reference evidence="9" key="1">
    <citation type="submission" date="2016-04" db="EMBL/GenBank/DDBJ databases">
        <title>Comparative genomics of biotechnologically important yeasts.</title>
        <authorList>
            <consortium name="DOE Joint Genome Institute"/>
            <person name="Riley R."/>
            <person name="Haridas S."/>
            <person name="Wolfe K.H."/>
            <person name="Lopes M.R."/>
            <person name="Hittinger C.T."/>
            <person name="Goker M."/>
            <person name="Salamov A."/>
            <person name="Wisecaver J."/>
            <person name="Long T.M."/>
            <person name="Aerts A.L."/>
            <person name="Barry K."/>
            <person name="Choi C."/>
            <person name="Clum A."/>
            <person name="Coughlan A.Y."/>
            <person name="Deshpande S."/>
            <person name="Douglass A.P."/>
            <person name="Hanson S.J."/>
            <person name="Klenk H.-P."/>
            <person name="Labutti K."/>
            <person name="Lapidus A."/>
            <person name="Lindquist E."/>
            <person name="Lipzen A."/>
            <person name="Meier-Kolthoff J.P."/>
            <person name="Ohm R.A."/>
            <person name="Otillar R.P."/>
            <person name="Pangilinan J."/>
            <person name="Peng Y."/>
            <person name="Rokas A."/>
            <person name="Rosa C.A."/>
            <person name="Scheuner C."/>
            <person name="Sibirny A.A."/>
            <person name="Slot J.C."/>
            <person name="Stielow J.B."/>
            <person name="Sun H."/>
            <person name="Kurtzman C.P."/>
            <person name="Blackwell M."/>
            <person name="Grigoriev I.V."/>
            <person name="Jeffries T.W."/>
        </authorList>
    </citation>
    <scope>NUCLEOTIDE SEQUENCE [LARGE SCALE GENOMIC DNA]</scope>
    <source>
        <strain evidence="9">NRRL YB-2248</strain>
    </source>
</reference>
<keyword evidence="9" id="KW-1185">Reference proteome</keyword>
<dbReference type="GO" id="GO:0005737">
    <property type="term" value="C:cytoplasm"/>
    <property type="evidence" value="ECO:0007669"/>
    <property type="project" value="TreeGrafter"/>
</dbReference>
<accession>A0A1E4T0J4</accession>
<keyword evidence="3" id="KW-0285">Flavoprotein</keyword>
<evidence type="ECO:0000256" key="4">
    <source>
        <dbReference type="ARBA" id="ARBA00022827"/>
    </source>
</evidence>
<evidence type="ECO:0000256" key="6">
    <source>
        <dbReference type="PIRSR" id="PIRSR000189-1"/>
    </source>
</evidence>
<sequence>MKNEKLDNKIVVVGAGVIGLTCAYQLLLKGYTNVTVIAKDFPSTGLLKPEYTSSKSGAHFRPFPSKSRQELRDSKLARSTYRAFKKLATESPESSIKWVEGIDYLEKRDPLYVNLIPGYTEEIDKFQVIPSDRLPPNIQFGAKYSTWCMNSPRYLEFLETKLKMKFGVKFVQKSVRSLKQVSRQFPNYLIINCTGMGLQFDGSWDKDCFPIRGQTLLVRPPLDCPYENQTITYQLADGAWIFVIPRPLDGGIILGGTKQVGSTDKRANKKDTDNIIELGKKRFPRLLIDGEFDIKRVNVGFRPARKGGVKISKQVVEGVTIVDCYGFAGSGMEMSWGAAEHVVQLVAEEKPRL</sequence>
<dbReference type="Proteomes" id="UP000094801">
    <property type="component" value="Unassembled WGS sequence"/>
</dbReference>
<dbReference type="OrthoDB" id="2015447at2759"/>
<name>A0A1E4T0J4_9ASCO</name>
<feature type="binding site" evidence="6">
    <location>
        <begin position="52"/>
        <end position="53"/>
    </location>
    <ligand>
        <name>FAD</name>
        <dbReference type="ChEBI" id="CHEBI:57692"/>
    </ligand>
</feature>
<dbReference type="AlphaFoldDB" id="A0A1E4T0J4"/>
<proteinExistence type="inferred from homology"/>
<evidence type="ECO:0000256" key="3">
    <source>
        <dbReference type="ARBA" id="ARBA00022630"/>
    </source>
</evidence>
<evidence type="ECO:0000256" key="5">
    <source>
        <dbReference type="ARBA" id="ARBA00023002"/>
    </source>
</evidence>
<dbReference type="PIRSF" id="PIRSF000189">
    <property type="entry name" value="D-aa_oxidase"/>
    <property type="match status" value="1"/>
</dbReference>
<dbReference type="GO" id="GO:0019478">
    <property type="term" value="P:D-amino acid catabolic process"/>
    <property type="evidence" value="ECO:0007669"/>
    <property type="project" value="TreeGrafter"/>
</dbReference>
<evidence type="ECO:0000256" key="2">
    <source>
        <dbReference type="ARBA" id="ARBA00006730"/>
    </source>
</evidence>
<dbReference type="Pfam" id="PF01266">
    <property type="entry name" value="DAO"/>
    <property type="match status" value="1"/>
</dbReference>
<protein>
    <recommendedName>
        <fullName evidence="7">FAD dependent oxidoreductase domain-containing protein</fullName>
    </recommendedName>
</protein>
<gene>
    <name evidence="8" type="ORF">CANARDRAFT_7902</name>
</gene>
<keyword evidence="4 6" id="KW-0274">FAD</keyword>
<dbReference type="GO" id="GO:0003884">
    <property type="term" value="F:D-amino-acid oxidase activity"/>
    <property type="evidence" value="ECO:0007669"/>
    <property type="project" value="InterPro"/>
</dbReference>
<evidence type="ECO:0000313" key="9">
    <source>
        <dbReference type="Proteomes" id="UP000094801"/>
    </source>
</evidence>
<dbReference type="InterPro" id="IPR023209">
    <property type="entry name" value="DAO"/>
</dbReference>
<comment type="similarity">
    <text evidence="2">Belongs to the DAMOX/DASOX family.</text>
</comment>
<organism evidence="8 9">
    <name type="scientific">[Candida] arabinofermentans NRRL YB-2248</name>
    <dbReference type="NCBI Taxonomy" id="983967"/>
    <lineage>
        <taxon>Eukaryota</taxon>
        <taxon>Fungi</taxon>
        <taxon>Dikarya</taxon>
        <taxon>Ascomycota</taxon>
        <taxon>Saccharomycotina</taxon>
        <taxon>Pichiomycetes</taxon>
        <taxon>Pichiales</taxon>
        <taxon>Pichiaceae</taxon>
        <taxon>Ogataea</taxon>
        <taxon>Ogataea/Candida clade</taxon>
    </lineage>
</organism>
<dbReference type="InterPro" id="IPR006076">
    <property type="entry name" value="FAD-dep_OxRdtase"/>
</dbReference>
<dbReference type="PANTHER" id="PTHR11530">
    <property type="entry name" value="D-AMINO ACID OXIDASE"/>
    <property type="match status" value="1"/>
</dbReference>
<dbReference type="GO" id="GO:0071949">
    <property type="term" value="F:FAD binding"/>
    <property type="evidence" value="ECO:0007669"/>
    <property type="project" value="InterPro"/>
</dbReference>
<dbReference type="EMBL" id="KV453853">
    <property type="protein sequence ID" value="ODV85258.1"/>
    <property type="molecule type" value="Genomic_DNA"/>
</dbReference>